<sequence length="190" mass="21498">MVADQWHGPSRILAIVWIPLLIDDISRFSRWKHIDIRPDATDDFMLVFAYSLNEPLLLPMSLPALGVSTTKCWWNGPDCRSGHLCDITSLLYRHAGRELRAGSWHSLHRHVVLVDAIIHAAGTRAGIPNDVAFQDQSRRSTPPFPADVLYKQLFPTIGVPATTLSDCPSNDHVFDWSESPHLEHLRRGRH</sequence>
<accession>A0ABR3WV70</accession>
<reference evidence="1 2" key="1">
    <citation type="journal article" date="2024" name="Commun. Biol.">
        <title>Comparative genomic analysis of thermophilic fungi reveals convergent evolutionary adaptations and gene losses.</title>
        <authorList>
            <person name="Steindorff A.S."/>
            <person name="Aguilar-Pontes M.V."/>
            <person name="Robinson A.J."/>
            <person name="Andreopoulos B."/>
            <person name="LaButti K."/>
            <person name="Kuo A."/>
            <person name="Mondo S."/>
            <person name="Riley R."/>
            <person name="Otillar R."/>
            <person name="Haridas S."/>
            <person name="Lipzen A."/>
            <person name="Grimwood J."/>
            <person name="Schmutz J."/>
            <person name="Clum A."/>
            <person name="Reid I.D."/>
            <person name="Moisan M.C."/>
            <person name="Butler G."/>
            <person name="Nguyen T.T.M."/>
            <person name="Dewar K."/>
            <person name="Conant G."/>
            <person name="Drula E."/>
            <person name="Henrissat B."/>
            <person name="Hansel C."/>
            <person name="Singer S."/>
            <person name="Hutchinson M.I."/>
            <person name="de Vries R.P."/>
            <person name="Natvig D.O."/>
            <person name="Powell A.J."/>
            <person name="Tsang A."/>
            <person name="Grigoriev I.V."/>
        </authorList>
    </citation>
    <scope>NUCLEOTIDE SEQUENCE [LARGE SCALE GENOMIC DNA]</scope>
    <source>
        <strain evidence="1 2">ATCC 24622</strain>
    </source>
</reference>
<evidence type="ECO:0000313" key="2">
    <source>
        <dbReference type="Proteomes" id="UP001586593"/>
    </source>
</evidence>
<organism evidence="1 2">
    <name type="scientific">Phialemonium thermophilum</name>
    <dbReference type="NCBI Taxonomy" id="223376"/>
    <lineage>
        <taxon>Eukaryota</taxon>
        <taxon>Fungi</taxon>
        <taxon>Dikarya</taxon>
        <taxon>Ascomycota</taxon>
        <taxon>Pezizomycotina</taxon>
        <taxon>Sordariomycetes</taxon>
        <taxon>Sordariomycetidae</taxon>
        <taxon>Cephalothecales</taxon>
        <taxon>Cephalothecaceae</taxon>
        <taxon>Phialemonium</taxon>
    </lineage>
</organism>
<protein>
    <submittedName>
        <fullName evidence="1">Uncharacterized protein</fullName>
    </submittedName>
</protein>
<gene>
    <name evidence="1" type="ORF">VTK73DRAFT_4102</name>
</gene>
<comment type="caution">
    <text evidence="1">The sequence shown here is derived from an EMBL/GenBank/DDBJ whole genome shotgun (WGS) entry which is preliminary data.</text>
</comment>
<keyword evidence="2" id="KW-1185">Reference proteome</keyword>
<name>A0ABR3WV70_9PEZI</name>
<proteinExistence type="predicted"/>
<dbReference type="Proteomes" id="UP001586593">
    <property type="component" value="Unassembled WGS sequence"/>
</dbReference>
<evidence type="ECO:0000313" key="1">
    <source>
        <dbReference type="EMBL" id="KAL1867550.1"/>
    </source>
</evidence>
<dbReference type="EMBL" id="JAZHXJ010000237">
    <property type="protein sequence ID" value="KAL1867550.1"/>
    <property type="molecule type" value="Genomic_DNA"/>
</dbReference>